<name>A0A1D2MDP7_ORCCI</name>
<dbReference type="FunFam" id="3.30.160.60:FF:000100">
    <property type="entry name" value="Zinc finger 45-like"/>
    <property type="match status" value="1"/>
</dbReference>
<dbReference type="SMART" id="SM00355">
    <property type="entry name" value="ZnF_C2H2"/>
    <property type="match status" value="10"/>
</dbReference>
<evidence type="ECO:0000256" key="3">
    <source>
        <dbReference type="ARBA" id="ARBA00022737"/>
    </source>
</evidence>
<dbReference type="PROSITE" id="PS00028">
    <property type="entry name" value="ZINC_FINGER_C2H2_1"/>
    <property type="match status" value="8"/>
</dbReference>
<dbReference type="FunFam" id="3.30.160.60:FF:000072">
    <property type="entry name" value="zinc finger protein 143 isoform X1"/>
    <property type="match status" value="1"/>
</dbReference>
<dbReference type="InterPro" id="IPR013087">
    <property type="entry name" value="Znf_C2H2_type"/>
</dbReference>
<accession>A0A1D2MDP7</accession>
<feature type="domain" description="C2H2-type" evidence="8">
    <location>
        <begin position="114"/>
        <end position="141"/>
    </location>
</feature>
<evidence type="ECO:0000256" key="2">
    <source>
        <dbReference type="ARBA" id="ARBA00022723"/>
    </source>
</evidence>
<dbReference type="OrthoDB" id="6077919at2759"/>
<protein>
    <submittedName>
        <fullName evidence="9">Putative zinc finger protein</fullName>
    </submittedName>
</protein>
<dbReference type="AlphaFoldDB" id="A0A1D2MDP7"/>
<evidence type="ECO:0000256" key="6">
    <source>
        <dbReference type="ARBA" id="ARBA00023242"/>
    </source>
</evidence>
<proteinExistence type="predicted"/>
<evidence type="ECO:0000259" key="8">
    <source>
        <dbReference type="PROSITE" id="PS50157"/>
    </source>
</evidence>
<feature type="domain" description="C2H2-type" evidence="8">
    <location>
        <begin position="256"/>
        <end position="283"/>
    </location>
</feature>
<dbReference type="PROSITE" id="PS50157">
    <property type="entry name" value="ZINC_FINGER_C2H2_2"/>
    <property type="match status" value="9"/>
</dbReference>
<evidence type="ECO:0000256" key="1">
    <source>
        <dbReference type="ARBA" id="ARBA00004123"/>
    </source>
</evidence>
<feature type="domain" description="C2H2-type" evidence="8">
    <location>
        <begin position="170"/>
        <end position="197"/>
    </location>
</feature>
<dbReference type="InterPro" id="IPR036236">
    <property type="entry name" value="Znf_C2H2_sf"/>
</dbReference>
<dbReference type="Pfam" id="PF00096">
    <property type="entry name" value="zf-C2H2"/>
    <property type="match status" value="5"/>
</dbReference>
<organism evidence="9 10">
    <name type="scientific">Orchesella cincta</name>
    <name type="common">Springtail</name>
    <name type="synonym">Podura cincta</name>
    <dbReference type="NCBI Taxonomy" id="48709"/>
    <lineage>
        <taxon>Eukaryota</taxon>
        <taxon>Metazoa</taxon>
        <taxon>Ecdysozoa</taxon>
        <taxon>Arthropoda</taxon>
        <taxon>Hexapoda</taxon>
        <taxon>Collembola</taxon>
        <taxon>Entomobryomorpha</taxon>
        <taxon>Entomobryoidea</taxon>
        <taxon>Orchesellidae</taxon>
        <taxon>Orchesellinae</taxon>
        <taxon>Orchesella</taxon>
    </lineage>
</organism>
<keyword evidence="5" id="KW-0862">Zinc</keyword>
<dbReference type="SUPFAM" id="SSF57667">
    <property type="entry name" value="beta-beta-alpha zinc fingers"/>
    <property type="match status" value="6"/>
</dbReference>
<evidence type="ECO:0000256" key="4">
    <source>
        <dbReference type="ARBA" id="ARBA00022771"/>
    </source>
</evidence>
<feature type="domain" description="C2H2-type" evidence="8">
    <location>
        <begin position="57"/>
        <end position="85"/>
    </location>
</feature>
<evidence type="ECO:0000313" key="10">
    <source>
        <dbReference type="Proteomes" id="UP000094527"/>
    </source>
</evidence>
<sequence>MEGQLSTLTLRHPALPKVIKGNPNGNELQVSTICSAGFASSSGLKKHTLSHSNERKHKCQRCDKLFKTKVYLNNHIKGVHIKSQRYPCTFCGKTFGYQKTLSAHKKIHLTEPPHKCNICGKAYRERRQLEGHVNKHNNKKDFKCSQCHMKFFYNKALLYHNGTVNSPPKYNCPFCDRGFASICRIENHIRGHIQERPFACPICQSSYGSNDSLQKHLQLHRGSTRKIYKCQVCFKTFRSSKGLSTHIRLHTGELPYSCKYCGESFKQKDYLKQHVIRRHGTQPSDHSNLECCLFCKKVYLLTTVYSRETIFCSVCGSEFGLNGDLKKHLIKHTNEIQMISM</sequence>
<dbReference type="GO" id="GO:0000981">
    <property type="term" value="F:DNA-binding transcription factor activity, RNA polymerase II-specific"/>
    <property type="evidence" value="ECO:0007669"/>
    <property type="project" value="TreeGrafter"/>
</dbReference>
<feature type="domain" description="C2H2-type" evidence="8">
    <location>
        <begin position="228"/>
        <end position="255"/>
    </location>
</feature>
<keyword evidence="4 7" id="KW-0863">Zinc-finger</keyword>
<dbReference type="PANTHER" id="PTHR24394">
    <property type="entry name" value="ZINC FINGER PROTEIN"/>
    <property type="match status" value="1"/>
</dbReference>
<dbReference type="OMA" id="CRIENHI"/>
<dbReference type="GO" id="GO:0005634">
    <property type="term" value="C:nucleus"/>
    <property type="evidence" value="ECO:0007669"/>
    <property type="project" value="UniProtKB-SubCell"/>
</dbReference>
<dbReference type="STRING" id="48709.A0A1D2MDP7"/>
<gene>
    <name evidence="9" type="ORF">Ocin01_15640</name>
</gene>
<dbReference type="Pfam" id="PF13912">
    <property type="entry name" value="zf-C2H2_6"/>
    <property type="match status" value="1"/>
</dbReference>
<keyword evidence="2" id="KW-0479">Metal-binding</keyword>
<dbReference type="Gene3D" id="3.30.160.60">
    <property type="entry name" value="Classic Zinc Finger"/>
    <property type="match status" value="6"/>
</dbReference>
<comment type="caution">
    <text evidence="9">The sequence shown here is derived from an EMBL/GenBank/DDBJ whole genome shotgun (WGS) entry which is preliminary data.</text>
</comment>
<reference evidence="9 10" key="1">
    <citation type="journal article" date="2016" name="Genome Biol. Evol.">
        <title>Gene Family Evolution Reflects Adaptation to Soil Environmental Stressors in the Genome of the Collembolan Orchesella cincta.</title>
        <authorList>
            <person name="Faddeeva-Vakhrusheva A."/>
            <person name="Derks M.F."/>
            <person name="Anvar S.Y."/>
            <person name="Agamennone V."/>
            <person name="Suring W."/>
            <person name="Smit S."/>
            <person name="van Straalen N.M."/>
            <person name="Roelofs D."/>
        </authorList>
    </citation>
    <scope>NUCLEOTIDE SEQUENCE [LARGE SCALE GENOMIC DNA]</scope>
    <source>
        <tissue evidence="9">Mixed pool</tissue>
    </source>
</reference>
<comment type="subcellular location">
    <subcellularLocation>
        <location evidence="1">Nucleus</location>
    </subcellularLocation>
</comment>
<feature type="domain" description="C2H2-type" evidence="8">
    <location>
        <begin position="198"/>
        <end position="225"/>
    </location>
</feature>
<feature type="domain" description="C2H2-type" evidence="8">
    <location>
        <begin position="86"/>
        <end position="113"/>
    </location>
</feature>
<evidence type="ECO:0000256" key="7">
    <source>
        <dbReference type="PROSITE-ProRule" id="PRU00042"/>
    </source>
</evidence>
<dbReference type="PANTHER" id="PTHR24394:SF29">
    <property type="entry name" value="MYONEURIN"/>
    <property type="match status" value="1"/>
</dbReference>
<feature type="domain" description="C2H2-type" evidence="8">
    <location>
        <begin position="310"/>
        <end position="337"/>
    </location>
</feature>
<evidence type="ECO:0000256" key="5">
    <source>
        <dbReference type="ARBA" id="ARBA00022833"/>
    </source>
</evidence>
<keyword evidence="3" id="KW-0677">Repeat</keyword>
<feature type="domain" description="C2H2-type" evidence="8">
    <location>
        <begin position="28"/>
        <end position="56"/>
    </location>
</feature>
<keyword evidence="6" id="KW-0539">Nucleus</keyword>
<keyword evidence="10" id="KW-1185">Reference proteome</keyword>
<dbReference type="Proteomes" id="UP000094527">
    <property type="component" value="Unassembled WGS sequence"/>
</dbReference>
<evidence type="ECO:0000313" key="9">
    <source>
        <dbReference type="EMBL" id="ODM91042.1"/>
    </source>
</evidence>
<dbReference type="EMBL" id="LJIJ01001692">
    <property type="protein sequence ID" value="ODM91042.1"/>
    <property type="molecule type" value="Genomic_DNA"/>
</dbReference>
<dbReference type="GO" id="GO:0008270">
    <property type="term" value="F:zinc ion binding"/>
    <property type="evidence" value="ECO:0007669"/>
    <property type="project" value="UniProtKB-KW"/>
</dbReference>